<sequence length="79" mass="9019">MKIDFDVIEQIIDKYGSRKALVVIMGMWLIASMVIPETELWLKGVQIGGISILGVVGVWCQFKLDRDKETKPLIEREVQ</sequence>
<proteinExistence type="predicted"/>
<gene>
    <name evidence="2" type="ORF">LCGC14_0798450</name>
</gene>
<feature type="transmembrane region" description="Helical" evidence="1">
    <location>
        <begin position="41"/>
        <end position="62"/>
    </location>
</feature>
<dbReference type="AlphaFoldDB" id="A0A0F9SXJ7"/>
<feature type="transmembrane region" description="Helical" evidence="1">
    <location>
        <begin position="20"/>
        <end position="35"/>
    </location>
</feature>
<keyword evidence="1" id="KW-0472">Membrane</keyword>
<evidence type="ECO:0000256" key="1">
    <source>
        <dbReference type="SAM" id="Phobius"/>
    </source>
</evidence>
<name>A0A0F9SXJ7_9ZZZZ</name>
<organism evidence="2">
    <name type="scientific">marine sediment metagenome</name>
    <dbReference type="NCBI Taxonomy" id="412755"/>
    <lineage>
        <taxon>unclassified sequences</taxon>
        <taxon>metagenomes</taxon>
        <taxon>ecological metagenomes</taxon>
    </lineage>
</organism>
<keyword evidence="1" id="KW-0812">Transmembrane</keyword>
<comment type="caution">
    <text evidence="2">The sequence shown here is derived from an EMBL/GenBank/DDBJ whole genome shotgun (WGS) entry which is preliminary data.</text>
</comment>
<protein>
    <submittedName>
        <fullName evidence="2">Uncharacterized protein</fullName>
    </submittedName>
</protein>
<evidence type="ECO:0000313" key="2">
    <source>
        <dbReference type="EMBL" id="KKN33963.1"/>
    </source>
</evidence>
<keyword evidence="1" id="KW-1133">Transmembrane helix</keyword>
<reference evidence="2" key="1">
    <citation type="journal article" date="2015" name="Nature">
        <title>Complex archaea that bridge the gap between prokaryotes and eukaryotes.</title>
        <authorList>
            <person name="Spang A."/>
            <person name="Saw J.H."/>
            <person name="Jorgensen S.L."/>
            <person name="Zaremba-Niedzwiedzka K."/>
            <person name="Martijn J."/>
            <person name="Lind A.E."/>
            <person name="van Eijk R."/>
            <person name="Schleper C."/>
            <person name="Guy L."/>
            <person name="Ettema T.J."/>
        </authorList>
    </citation>
    <scope>NUCLEOTIDE SEQUENCE</scope>
</reference>
<accession>A0A0F9SXJ7</accession>
<dbReference type="EMBL" id="LAZR01002137">
    <property type="protein sequence ID" value="KKN33963.1"/>
    <property type="molecule type" value="Genomic_DNA"/>
</dbReference>